<protein>
    <submittedName>
        <fullName evidence="9">GtrA family protein</fullName>
    </submittedName>
</protein>
<dbReference type="EMBL" id="JAVREI010000001">
    <property type="protein sequence ID" value="MDT0275102.1"/>
    <property type="molecule type" value="Genomic_DNA"/>
</dbReference>
<evidence type="ECO:0000256" key="7">
    <source>
        <dbReference type="SAM" id="Phobius"/>
    </source>
</evidence>
<keyword evidence="10" id="KW-1185">Reference proteome</keyword>
<reference evidence="10" key="1">
    <citation type="submission" date="2023-07" db="EMBL/GenBank/DDBJ databases">
        <title>30 novel species of actinomycetes from the DSMZ collection.</title>
        <authorList>
            <person name="Nouioui I."/>
        </authorList>
    </citation>
    <scope>NUCLEOTIDE SEQUENCE [LARGE SCALE GENOMIC DNA]</scope>
    <source>
        <strain evidence="10">DSM 46792</strain>
    </source>
</reference>
<feature type="domain" description="GtrA/DPMS transmembrane" evidence="8">
    <location>
        <begin position="25"/>
        <end position="144"/>
    </location>
</feature>
<feature type="region of interest" description="Disordered" evidence="6">
    <location>
        <begin position="155"/>
        <end position="189"/>
    </location>
</feature>
<sequence>MPSPHGRSALIGRRARRRLKELSAFGIVGGIAFVVDIGLFQLLYGHLDVGAVTSKTLATLVSMCVAFLGHRNWAFAHRDKTTIRRSFALFTLINAGTLVLGAAVIWFVRYPLDQESLLVIQTANIASIGLNSVLRYLAYRRWVFPAIMHPDAGAVTDPRPATTTSGDPTTPPASADGGGAVPAVTRGAV</sequence>
<feature type="transmembrane region" description="Helical" evidence="7">
    <location>
        <begin position="119"/>
        <end position="138"/>
    </location>
</feature>
<dbReference type="PANTHER" id="PTHR38459">
    <property type="entry name" value="PROPHAGE BACTOPRENOL-LINKED GLUCOSE TRANSLOCASE HOMOLOG"/>
    <property type="match status" value="1"/>
</dbReference>
<feature type="transmembrane region" description="Helical" evidence="7">
    <location>
        <begin position="21"/>
        <end position="44"/>
    </location>
</feature>
<name>A0ABU2K4K0_9ACTN</name>
<evidence type="ECO:0000256" key="6">
    <source>
        <dbReference type="SAM" id="MobiDB-lite"/>
    </source>
</evidence>
<dbReference type="InterPro" id="IPR007267">
    <property type="entry name" value="GtrA_DPMS_TM"/>
</dbReference>
<accession>A0ABU2K4K0</accession>
<dbReference type="Pfam" id="PF04138">
    <property type="entry name" value="GtrA_DPMS_TM"/>
    <property type="match status" value="1"/>
</dbReference>
<comment type="similarity">
    <text evidence="2">Belongs to the GtrA family.</text>
</comment>
<dbReference type="PANTHER" id="PTHR38459:SF1">
    <property type="entry name" value="PROPHAGE BACTOPRENOL-LINKED GLUCOSE TRANSLOCASE HOMOLOG"/>
    <property type="match status" value="1"/>
</dbReference>
<evidence type="ECO:0000256" key="2">
    <source>
        <dbReference type="ARBA" id="ARBA00009399"/>
    </source>
</evidence>
<dbReference type="RefSeq" id="WP_311343915.1">
    <property type="nucleotide sequence ID" value="NZ_JAVREI010000001.1"/>
</dbReference>
<evidence type="ECO:0000256" key="1">
    <source>
        <dbReference type="ARBA" id="ARBA00004141"/>
    </source>
</evidence>
<keyword evidence="5 7" id="KW-0472">Membrane</keyword>
<dbReference type="Proteomes" id="UP001183222">
    <property type="component" value="Unassembled WGS sequence"/>
</dbReference>
<proteinExistence type="inferred from homology"/>
<evidence type="ECO:0000256" key="5">
    <source>
        <dbReference type="ARBA" id="ARBA00023136"/>
    </source>
</evidence>
<dbReference type="InterPro" id="IPR051401">
    <property type="entry name" value="GtrA_CellWall_Glycosyl"/>
</dbReference>
<keyword evidence="3 7" id="KW-0812">Transmembrane</keyword>
<feature type="transmembrane region" description="Helical" evidence="7">
    <location>
        <begin position="56"/>
        <end position="75"/>
    </location>
</feature>
<evidence type="ECO:0000256" key="3">
    <source>
        <dbReference type="ARBA" id="ARBA00022692"/>
    </source>
</evidence>
<feature type="transmembrane region" description="Helical" evidence="7">
    <location>
        <begin position="87"/>
        <end position="107"/>
    </location>
</feature>
<comment type="subcellular location">
    <subcellularLocation>
        <location evidence="1">Membrane</location>
        <topology evidence="1">Multi-pass membrane protein</topology>
    </subcellularLocation>
</comment>
<evidence type="ECO:0000259" key="8">
    <source>
        <dbReference type="Pfam" id="PF04138"/>
    </source>
</evidence>
<organism evidence="9 10">
    <name type="scientific">Blastococcus goldschmidtiae</name>
    <dbReference type="NCBI Taxonomy" id="3075546"/>
    <lineage>
        <taxon>Bacteria</taxon>
        <taxon>Bacillati</taxon>
        <taxon>Actinomycetota</taxon>
        <taxon>Actinomycetes</taxon>
        <taxon>Geodermatophilales</taxon>
        <taxon>Geodermatophilaceae</taxon>
        <taxon>Blastococcus</taxon>
    </lineage>
</organism>
<keyword evidence="4 7" id="KW-1133">Transmembrane helix</keyword>
<evidence type="ECO:0000313" key="10">
    <source>
        <dbReference type="Proteomes" id="UP001183222"/>
    </source>
</evidence>
<gene>
    <name evidence="9" type="ORF">RM425_04245</name>
</gene>
<evidence type="ECO:0000313" key="9">
    <source>
        <dbReference type="EMBL" id="MDT0275102.1"/>
    </source>
</evidence>
<evidence type="ECO:0000256" key="4">
    <source>
        <dbReference type="ARBA" id="ARBA00022989"/>
    </source>
</evidence>
<comment type="caution">
    <text evidence="9">The sequence shown here is derived from an EMBL/GenBank/DDBJ whole genome shotgun (WGS) entry which is preliminary data.</text>
</comment>